<comment type="caution">
    <text evidence="3">The sequence shown here is derived from an EMBL/GenBank/DDBJ whole genome shotgun (WGS) entry which is preliminary data.</text>
</comment>
<evidence type="ECO:0000313" key="3">
    <source>
        <dbReference type="EMBL" id="CAE7197421.1"/>
    </source>
</evidence>
<dbReference type="Proteomes" id="UP000604046">
    <property type="component" value="Unassembled WGS sequence"/>
</dbReference>
<dbReference type="Pfam" id="PF18334">
    <property type="entry name" value="XRN1_D2_D3"/>
    <property type="match status" value="1"/>
</dbReference>
<name>A0A812J5K2_9DINO</name>
<feature type="domain" description="Exoribonuclease Xrn1 D2/D3" evidence="2">
    <location>
        <begin position="296"/>
        <end position="475"/>
    </location>
</feature>
<proteinExistence type="predicted"/>
<protein>
    <recommendedName>
        <fullName evidence="2">Exoribonuclease Xrn1 D2/D3 domain-containing protein</fullName>
    </recommendedName>
</protein>
<organism evidence="3 4">
    <name type="scientific">Symbiodinium natans</name>
    <dbReference type="NCBI Taxonomy" id="878477"/>
    <lineage>
        <taxon>Eukaryota</taxon>
        <taxon>Sar</taxon>
        <taxon>Alveolata</taxon>
        <taxon>Dinophyceae</taxon>
        <taxon>Suessiales</taxon>
        <taxon>Symbiodiniaceae</taxon>
        <taxon>Symbiodinium</taxon>
    </lineage>
</organism>
<keyword evidence="1" id="KW-1133">Transmembrane helix</keyword>
<evidence type="ECO:0000256" key="1">
    <source>
        <dbReference type="SAM" id="Phobius"/>
    </source>
</evidence>
<reference evidence="3" key="1">
    <citation type="submission" date="2021-02" db="EMBL/GenBank/DDBJ databases">
        <authorList>
            <person name="Dougan E. K."/>
            <person name="Rhodes N."/>
            <person name="Thang M."/>
            <person name="Chan C."/>
        </authorList>
    </citation>
    <scope>NUCLEOTIDE SEQUENCE</scope>
</reference>
<evidence type="ECO:0000313" key="4">
    <source>
        <dbReference type="Proteomes" id="UP000604046"/>
    </source>
</evidence>
<sequence length="533" mass="58783">MLIMSQASSKTTSVDVHNGVRVKTLARAAWHQLFLPADDQPEARHSENWWDHKTNKPPDLALIDESGPPLSPSAAFCGFIEANRCLTLVRCADVDTNALTCIGKFAGESEYKLAEYYIMGEGDNALLQDLNNASALLASSNKTIAAYGTQVEALCSWRGLPELQDGAAKANHGLEVGSELLSEQNVYRYYDVAVRQDLCKTTIVGLGWLVIFQVVVGLLLLPMLVCAGCPRFLGFVVAGAAELRSLAATSKLAAAGTWSRLRRAQSLPFIVHGPGVRQSHQASCVQEAEAADERERLQTTITQVLQEQQAQLKWYDLQQLAKQVELEAHVVQQIVGSVMARCADYIREDLGMNLVAEPQGSPACLPCYSCKMPKGWIFSDLAVGALKDYREKFPGLFEALRSRRGTNTRQVKDLEQRAIFPDRADKDYCSRQLVKYCNSCEWKKLKLAPTQYMAMTTQSVSQVAWSVDEALKHPGPAIKIVDDAPGYLHDFHMGYRFFGVEDPDLENCAENVPEGDWALDHGPSRADGTNLGI</sequence>
<dbReference type="OrthoDB" id="438951at2759"/>
<accession>A0A812J5K2</accession>
<dbReference type="EMBL" id="CAJNDS010000358">
    <property type="protein sequence ID" value="CAE7197421.1"/>
    <property type="molecule type" value="Genomic_DNA"/>
</dbReference>
<dbReference type="AlphaFoldDB" id="A0A812J5K2"/>
<feature type="transmembrane region" description="Helical" evidence="1">
    <location>
        <begin position="203"/>
        <end position="225"/>
    </location>
</feature>
<keyword evidence="4" id="KW-1185">Reference proteome</keyword>
<dbReference type="InterPro" id="IPR041106">
    <property type="entry name" value="XRN1_D2_D3"/>
</dbReference>
<keyword evidence="1" id="KW-0472">Membrane</keyword>
<evidence type="ECO:0000259" key="2">
    <source>
        <dbReference type="Pfam" id="PF18334"/>
    </source>
</evidence>
<keyword evidence="1" id="KW-0812">Transmembrane</keyword>
<gene>
    <name evidence="3" type="ORF">SNAT2548_LOCUS5598</name>
</gene>